<dbReference type="PATRIC" id="fig|1566026.4.peg.2580"/>
<dbReference type="AlphaFoldDB" id="A0A0L8AP98"/>
<accession>A0A0L8AP98</accession>
<comment type="caution">
    <text evidence="1">The sequence shown here is derived from an EMBL/GenBank/DDBJ whole genome shotgun (WGS) entry which is preliminary data.</text>
</comment>
<evidence type="ECO:0000313" key="2">
    <source>
        <dbReference type="Proteomes" id="UP000036908"/>
    </source>
</evidence>
<reference evidence="2" key="1">
    <citation type="submission" date="2014-11" db="EMBL/GenBank/DDBJ databases">
        <title>Genome sequencing of Roseivirga sp. D-25.</title>
        <authorList>
            <person name="Selvaratnam C."/>
            <person name="Thevarajoo S."/>
            <person name="Goh K.M."/>
            <person name="Eee R."/>
            <person name="Chan K.-G."/>
            <person name="Chong C.S."/>
        </authorList>
    </citation>
    <scope>NUCLEOTIDE SEQUENCE [LARGE SCALE GENOMIC DNA]</scope>
    <source>
        <strain evidence="2">D-25</strain>
    </source>
</reference>
<organism evidence="1 2">
    <name type="scientific">Roseivirga seohaensis subsp. aquiponti</name>
    <dbReference type="NCBI Taxonomy" id="1566026"/>
    <lineage>
        <taxon>Bacteria</taxon>
        <taxon>Pseudomonadati</taxon>
        <taxon>Bacteroidota</taxon>
        <taxon>Cytophagia</taxon>
        <taxon>Cytophagales</taxon>
        <taxon>Roseivirgaceae</taxon>
        <taxon>Roseivirga</taxon>
    </lineage>
</organism>
<dbReference type="EMBL" id="JSVA01000004">
    <property type="protein sequence ID" value="KOF04159.1"/>
    <property type="molecule type" value="Genomic_DNA"/>
</dbReference>
<name>A0A0L8AP98_9BACT</name>
<evidence type="ECO:0000313" key="1">
    <source>
        <dbReference type="EMBL" id="KOF04159.1"/>
    </source>
</evidence>
<sequence length="115" mass="12965">MEGTIRMSKNTLYYGQIVARIAGRLYSINHHSNDNSWLNDHGMSMEDVICDVCADAGRVFDCLEDLSGEHFIDWSQALDHYSRTLLKSMTDGRIPCMADMISMAANSMDHSRADD</sequence>
<dbReference type="Proteomes" id="UP000036908">
    <property type="component" value="Unassembled WGS sequence"/>
</dbReference>
<keyword evidence="2" id="KW-1185">Reference proteome</keyword>
<gene>
    <name evidence="1" type="ORF">OB69_04045</name>
</gene>
<proteinExistence type="predicted"/>
<protein>
    <submittedName>
        <fullName evidence="1">Uncharacterized protein</fullName>
    </submittedName>
</protein>